<proteinExistence type="predicted"/>
<feature type="region of interest" description="Disordered" evidence="1">
    <location>
        <begin position="19"/>
        <end position="40"/>
    </location>
</feature>
<name>A0A6J8CN59_MYTCO</name>
<dbReference type="OrthoDB" id="6193962at2759"/>
<accession>A0A6J8CN59</accession>
<evidence type="ECO:0000256" key="1">
    <source>
        <dbReference type="SAM" id="MobiDB-lite"/>
    </source>
</evidence>
<dbReference type="Proteomes" id="UP000507470">
    <property type="component" value="Unassembled WGS sequence"/>
</dbReference>
<reference evidence="2 3" key="1">
    <citation type="submission" date="2020-06" db="EMBL/GenBank/DDBJ databases">
        <authorList>
            <person name="Li R."/>
            <person name="Bekaert M."/>
        </authorList>
    </citation>
    <scope>NUCLEOTIDE SEQUENCE [LARGE SCALE GENOMIC DNA]</scope>
    <source>
        <strain evidence="3">wild</strain>
    </source>
</reference>
<dbReference type="EMBL" id="CACVKT020005648">
    <property type="protein sequence ID" value="CAC5396779.1"/>
    <property type="molecule type" value="Genomic_DNA"/>
</dbReference>
<keyword evidence="3" id="KW-1185">Reference proteome</keyword>
<organism evidence="2 3">
    <name type="scientific">Mytilus coruscus</name>
    <name type="common">Sea mussel</name>
    <dbReference type="NCBI Taxonomy" id="42192"/>
    <lineage>
        <taxon>Eukaryota</taxon>
        <taxon>Metazoa</taxon>
        <taxon>Spiralia</taxon>
        <taxon>Lophotrochozoa</taxon>
        <taxon>Mollusca</taxon>
        <taxon>Bivalvia</taxon>
        <taxon>Autobranchia</taxon>
        <taxon>Pteriomorphia</taxon>
        <taxon>Mytilida</taxon>
        <taxon>Mytiloidea</taxon>
        <taxon>Mytilidae</taxon>
        <taxon>Mytilinae</taxon>
        <taxon>Mytilus</taxon>
    </lineage>
</organism>
<sequence length="282" mass="32887">MTELVLYLTEDELLRDPLRSQSKRHNDFNPQASQQNRHLSKTIQDNLSKKYRDEANIKFNSEGNRIQFRLTRISLRVLTKSTRNLYLLLRLFLLLLVNCWVSLEKEINSSGLLIIPPGWATVKEYESNDTADNYENEKKIRQAETMALKTIKEKQTRPQPYTARSTPEVEHIATAPAPPPAYDFSRYQQPFRASTAPRDPCSMDICHYCKQYGEETAPSTSSQPQLLHPVTRQPNSNDPVTFNNKYLYLCILAIYVHYSNNDEFISQVYFLENQIFYAHEKQ</sequence>
<feature type="compositionally biased region" description="Polar residues" evidence="1">
    <location>
        <begin position="28"/>
        <end position="40"/>
    </location>
</feature>
<gene>
    <name evidence="2" type="ORF">MCOR_31292</name>
</gene>
<protein>
    <submittedName>
        <fullName evidence="2">Uncharacterized protein</fullName>
    </submittedName>
</protein>
<dbReference type="AlphaFoldDB" id="A0A6J8CN59"/>
<evidence type="ECO:0000313" key="3">
    <source>
        <dbReference type="Proteomes" id="UP000507470"/>
    </source>
</evidence>
<evidence type="ECO:0000313" key="2">
    <source>
        <dbReference type="EMBL" id="CAC5396779.1"/>
    </source>
</evidence>